<feature type="non-terminal residue" evidence="2">
    <location>
        <position position="65"/>
    </location>
</feature>
<gene>
    <name evidence="2" type="ORF">ACJ72_07445</name>
</gene>
<feature type="region of interest" description="Disordered" evidence="1">
    <location>
        <begin position="13"/>
        <end position="65"/>
    </location>
</feature>
<keyword evidence="3" id="KW-1185">Reference proteome</keyword>
<comment type="caution">
    <text evidence="2">The sequence shown here is derived from an EMBL/GenBank/DDBJ whole genome shotgun (WGS) entry which is preliminary data.</text>
</comment>
<evidence type="ECO:0000313" key="3">
    <source>
        <dbReference type="Proteomes" id="UP000091918"/>
    </source>
</evidence>
<organism evidence="2 3">
    <name type="scientific">Emergomyces africanus</name>
    <dbReference type="NCBI Taxonomy" id="1955775"/>
    <lineage>
        <taxon>Eukaryota</taxon>
        <taxon>Fungi</taxon>
        <taxon>Dikarya</taxon>
        <taxon>Ascomycota</taxon>
        <taxon>Pezizomycotina</taxon>
        <taxon>Eurotiomycetes</taxon>
        <taxon>Eurotiomycetidae</taxon>
        <taxon>Onygenales</taxon>
        <taxon>Ajellomycetaceae</taxon>
        <taxon>Emergomyces</taxon>
    </lineage>
</organism>
<proteinExistence type="predicted"/>
<dbReference type="STRING" id="1658172.A0A1B7NN88"/>
<evidence type="ECO:0000313" key="2">
    <source>
        <dbReference type="EMBL" id="OAX78248.1"/>
    </source>
</evidence>
<reference evidence="2 3" key="1">
    <citation type="submission" date="2015-07" db="EMBL/GenBank/DDBJ databases">
        <title>Emmonsia species relationships and genome sequence.</title>
        <authorList>
            <person name="Cuomo C.A."/>
            <person name="Schwartz I.S."/>
            <person name="Kenyon C."/>
            <person name="de Hoog G.S."/>
            <person name="Govender N.P."/>
            <person name="Botha A."/>
            <person name="Moreno L."/>
            <person name="de Vries M."/>
            <person name="Munoz J.F."/>
            <person name="Stielow J.B."/>
        </authorList>
    </citation>
    <scope>NUCLEOTIDE SEQUENCE [LARGE SCALE GENOMIC DNA]</scope>
    <source>
        <strain evidence="2 3">CBS 136260</strain>
    </source>
</reference>
<protein>
    <submittedName>
        <fullName evidence="2">Uncharacterized protein</fullName>
    </submittedName>
</protein>
<evidence type="ECO:0000256" key="1">
    <source>
        <dbReference type="SAM" id="MobiDB-lite"/>
    </source>
</evidence>
<dbReference type="EMBL" id="LGUA01001645">
    <property type="protein sequence ID" value="OAX78248.1"/>
    <property type="molecule type" value="Genomic_DNA"/>
</dbReference>
<dbReference type="Proteomes" id="UP000091918">
    <property type="component" value="Unassembled WGS sequence"/>
</dbReference>
<name>A0A1B7NN88_9EURO</name>
<sequence>MAITSSRLLVTPRVAADISQSNDPKPPPKLYPIQDPPFKGYIPPQPEGYEQSRETASSSAIVIDN</sequence>
<dbReference type="AlphaFoldDB" id="A0A1B7NN88"/>
<feature type="compositionally biased region" description="Polar residues" evidence="1">
    <location>
        <begin position="54"/>
        <end position="65"/>
    </location>
</feature>
<accession>A0A1B7NN88</accession>